<dbReference type="PANTHER" id="PTHR22854:SF2">
    <property type="entry name" value="INDOLE-3-GLYCEROL-PHOSPHATE SYNTHASE"/>
    <property type="match status" value="1"/>
</dbReference>
<dbReference type="AlphaFoldDB" id="A0A9X2PWV1"/>
<dbReference type="InterPro" id="IPR045186">
    <property type="entry name" value="Indole-3-glycerol_P_synth"/>
</dbReference>
<keyword evidence="7 8" id="KW-0456">Lyase</keyword>
<dbReference type="GO" id="GO:0004425">
    <property type="term" value="F:indole-3-glycerol-phosphate synthase activity"/>
    <property type="evidence" value="ECO:0007669"/>
    <property type="project" value="UniProtKB-UniRule"/>
</dbReference>
<dbReference type="GO" id="GO:0004640">
    <property type="term" value="F:phosphoribosylanthranilate isomerase activity"/>
    <property type="evidence" value="ECO:0007669"/>
    <property type="project" value="TreeGrafter"/>
</dbReference>
<dbReference type="Pfam" id="PF00218">
    <property type="entry name" value="IGPS"/>
    <property type="match status" value="1"/>
</dbReference>
<comment type="caution">
    <text evidence="10">The sequence shown here is derived from an EMBL/GenBank/DDBJ whole genome shotgun (WGS) entry which is preliminary data.</text>
</comment>
<comment type="catalytic activity">
    <reaction evidence="1 8">
        <text>1-(2-carboxyphenylamino)-1-deoxy-D-ribulose 5-phosphate + H(+) = (1S,2R)-1-C-(indol-3-yl)glycerol 3-phosphate + CO2 + H2O</text>
        <dbReference type="Rhea" id="RHEA:23476"/>
        <dbReference type="ChEBI" id="CHEBI:15377"/>
        <dbReference type="ChEBI" id="CHEBI:15378"/>
        <dbReference type="ChEBI" id="CHEBI:16526"/>
        <dbReference type="ChEBI" id="CHEBI:58613"/>
        <dbReference type="ChEBI" id="CHEBI:58866"/>
        <dbReference type="EC" id="4.1.1.48"/>
    </reaction>
</comment>
<dbReference type="GO" id="GO:0000162">
    <property type="term" value="P:L-tryptophan biosynthetic process"/>
    <property type="evidence" value="ECO:0007669"/>
    <property type="project" value="UniProtKB-UniRule"/>
</dbReference>
<dbReference type="RefSeq" id="WP_259079595.1">
    <property type="nucleotide sequence ID" value="NZ_JANUAT010000005.1"/>
</dbReference>
<sequence>MSILDDIIDDTRELVEQRKQETPTSELKERPFYDEREPLSLAEALKERGLSFIAEVKKASPSKGVIRDPFDPAAIAQQYAEHDAAAISVLTEPLHFEGALEHMAWIRAHVPETPLLRKDFIIDPYQLVEARAVGADAVLLIATALDPGQLAELHAAATELGLSCLVEVYEEEDLDKIDWEQVSVLGVNNRDLHTFEVDLDNSLRIFDQTPKGIGRVAESGLSDPETLVRLRKAGVNGVLIGEHLMRAEHPGEALSRLRAEGKKIAAQQAG</sequence>
<dbReference type="InterPro" id="IPR013798">
    <property type="entry name" value="Indole-3-glycerol_P_synth_dom"/>
</dbReference>
<gene>
    <name evidence="8" type="primary">trpC</name>
    <name evidence="10" type="ORF">GGP71_000890</name>
</gene>
<dbReference type="HAMAP" id="MF_00134_B">
    <property type="entry name" value="IGPS_B"/>
    <property type="match status" value="1"/>
</dbReference>
<dbReference type="InterPro" id="IPR011060">
    <property type="entry name" value="RibuloseP-bd_barrel"/>
</dbReference>
<evidence type="ECO:0000256" key="6">
    <source>
        <dbReference type="ARBA" id="ARBA00023141"/>
    </source>
</evidence>
<dbReference type="PROSITE" id="PS00614">
    <property type="entry name" value="IGPS"/>
    <property type="match status" value="1"/>
</dbReference>
<evidence type="ECO:0000313" key="10">
    <source>
        <dbReference type="EMBL" id="MCS3676983.1"/>
    </source>
</evidence>
<dbReference type="InterPro" id="IPR013785">
    <property type="entry name" value="Aldolase_TIM"/>
</dbReference>
<keyword evidence="6 8" id="KW-0057">Aromatic amino acid biosynthesis</keyword>
<evidence type="ECO:0000256" key="8">
    <source>
        <dbReference type="HAMAP-Rule" id="MF_00134"/>
    </source>
</evidence>
<evidence type="ECO:0000313" key="11">
    <source>
        <dbReference type="Proteomes" id="UP001155027"/>
    </source>
</evidence>
<dbReference type="SUPFAM" id="SSF51366">
    <property type="entry name" value="Ribulose-phoshate binding barrel"/>
    <property type="match status" value="1"/>
</dbReference>
<comment type="similarity">
    <text evidence="8">Belongs to the TrpC family.</text>
</comment>
<dbReference type="InterPro" id="IPR001468">
    <property type="entry name" value="Indole-3-GlycerolPSynthase_CS"/>
</dbReference>
<dbReference type="Proteomes" id="UP001155027">
    <property type="component" value="Unassembled WGS sequence"/>
</dbReference>
<keyword evidence="3 8" id="KW-0028">Amino-acid biosynthesis</keyword>
<evidence type="ECO:0000256" key="7">
    <source>
        <dbReference type="ARBA" id="ARBA00023239"/>
    </source>
</evidence>
<evidence type="ECO:0000256" key="3">
    <source>
        <dbReference type="ARBA" id="ARBA00022605"/>
    </source>
</evidence>
<dbReference type="FunFam" id="3.20.20.70:FF:000024">
    <property type="entry name" value="Indole-3-glycerol phosphate synthase"/>
    <property type="match status" value="1"/>
</dbReference>
<dbReference type="Gene3D" id="3.20.20.70">
    <property type="entry name" value="Aldolase class I"/>
    <property type="match status" value="1"/>
</dbReference>
<comment type="pathway">
    <text evidence="2 8">Amino-acid biosynthesis; L-tryptophan biosynthesis; L-tryptophan from chorismate: step 4/5.</text>
</comment>
<name>A0A9X2PWV1_9BACT</name>
<feature type="domain" description="Indole-3-glycerol phosphate synthase" evidence="9">
    <location>
        <begin position="4"/>
        <end position="256"/>
    </location>
</feature>
<evidence type="ECO:0000256" key="5">
    <source>
        <dbReference type="ARBA" id="ARBA00022822"/>
    </source>
</evidence>
<dbReference type="PANTHER" id="PTHR22854">
    <property type="entry name" value="TRYPTOPHAN BIOSYNTHESIS PROTEIN"/>
    <property type="match status" value="1"/>
</dbReference>
<reference evidence="10" key="1">
    <citation type="submission" date="2022-08" db="EMBL/GenBank/DDBJ databases">
        <title>Genomic Encyclopedia of Type Strains, Phase V (KMG-V): Genome sequencing to study the core and pangenomes of soil and plant-associated prokaryotes.</title>
        <authorList>
            <person name="Whitman W."/>
        </authorList>
    </citation>
    <scope>NUCLEOTIDE SEQUENCE</scope>
    <source>
        <strain evidence="10">0</strain>
    </source>
</reference>
<evidence type="ECO:0000259" key="9">
    <source>
        <dbReference type="Pfam" id="PF00218"/>
    </source>
</evidence>
<dbReference type="EC" id="4.1.1.48" evidence="8"/>
<dbReference type="EMBL" id="JANUAU010000002">
    <property type="protein sequence ID" value="MCS3676983.1"/>
    <property type="molecule type" value="Genomic_DNA"/>
</dbReference>
<keyword evidence="4 8" id="KW-0210">Decarboxylase</keyword>
<protein>
    <recommendedName>
        <fullName evidence="8">Indole-3-glycerol phosphate synthase</fullName>
        <shortName evidence="8">IGPS</shortName>
        <ecNumber evidence="8">4.1.1.48</ecNumber>
    </recommendedName>
</protein>
<evidence type="ECO:0000256" key="2">
    <source>
        <dbReference type="ARBA" id="ARBA00004696"/>
    </source>
</evidence>
<keyword evidence="5 8" id="KW-0822">Tryptophan biosynthesis</keyword>
<dbReference type="NCBIfam" id="NF001377">
    <property type="entry name" value="PRK00278.2-4"/>
    <property type="match status" value="1"/>
</dbReference>
<proteinExistence type="inferred from homology"/>
<evidence type="ECO:0000256" key="4">
    <source>
        <dbReference type="ARBA" id="ARBA00022793"/>
    </source>
</evidence>
<accession>A0A9X2PWV1</accession>
<organism evidence="10 11">
    <name type="scientific">Salinibacter ruber</name>
    <dbReference type="NCBI Taxonomy" id="146919"/>
    <lineage>
        <taxon>Bacteria</taxon>
        <taxon>Pseudomonadati</taxon>
        <taxon>Rhodothermota</taxon>
        <taxon>Rhodothermia</taxon>
        <taxon>Rhodothermales</taxon>
        <taxon>Salinibacteraceae</taxon>
        <taxon>Salinibacter</taxon>
    </lineage>
</organism>
<dbReference type="CDD" id="cd00331">
    <property type="entry name" value="IGPS"/>
    <property type="match status" value="1"/>
</dbReference>
<evidence type="ECO:0000256" key="1">
    <source>
        <dbReference type="ARBA" id="ARBA00001633"/>
    </source>
</evidence>